<evidence type="ECO:0000313" key="1">
    <source>
        <dbReference type="EMBL" id="ABC67345.1"/>
    </source>
</evidence>
<sequence length="107" mass="11959">MTTVQDHDATQDAARVQEIADRCVPLADRLIAESQRLSSEDFAACTKQADEVLRLLRLARFADAFAPEYAEKALVLLDQPHRVSEQDLWTAHAYVTLASAARQQPTH</sequence>
<dbReference type="RefSeq" id="WP_012476913.1">
    <property type="nucleotide sequence ID" value="NC_010849.1"/>
</dbReference>
<dbReference type="EMBL" id="DQ322649">
    <property type="protein sequence ID" value="ABC67345.1"/>
    <property type="molecule type" value="Genomic_DNA"/>
</dbReference>
<geneLocation type="plasmid" evidence="1">
    <name>pRL1</name>
</geneLocation>
<dbReference type="AlphaFoldDB" id="Q2LEX0"/>
<reference evidence="1" key="1">
    <citation type="journal article" date="2006" name="Appl. Environ. Microbiol.">
        <title>Diversity of telomere palindromic sequences and replication genes among Streptomyces linear plasmids.</title>
        <authorList>
            <person name="Zhang R."/>
            <person name="Yang Y."/>
            <person name="Fang P."/>
            <person name="Jiang C."/>
            <person name="Xu L."/>
            <person name="Zhu Y."/>
            <person name="Shen M."/>
            <person name="Xia H."/>
            <person name="Zhao J."/>
            <person name="Chen T."/>
            <person name="Qin Z."/>
        </authorList>
    </citation>
    <scope>NUCLEOTIDE SEQUENCE</scope>
    <source>
        <strain evidence="1">44030</strain>
        <plasmid evidence="1">pRL1</plasmid>
    </source>
</reference>
<name>Q2LEX0_9ACTN</name>
<protein>
    <submittedName>
        <fullName evidence="1">Uncharacterized protein</fullName>
    </submittedName>
</protein>
<organism evidence="1">
    <name type="scientific">Streptomyces sp. 44030</name>
    <dbReference type="NCBI Taxonomy" id="364102"/>
    <lineage>
        <taxon>Bacteria</taxon>
        <taxon>Bacillati</taxon>
        <taxon>Actinomycetota</taxon>
        <taxon>Actinomycetes</taxon>
        <taxon>Kitasatosporales</taxon>
        <taxon>Streptomycetaceae</taxon>
        <taxon>Streptomyces</taxon>
    </lineage>
</organism>
<keyword evidence="1" id="KW-0614">Plasmid</keyword>
<proteinExistence type="predicted"/>
<accession>Q2LEX0</accession>
<gene>
    <name evidence="1" type="ORF">pRL1.16</name>
</gene>